<sequence length="358" mass="40277">MEVGGVSSFLGDGEDDCIKDLPPGFRFHPTDEEIVTHYLIEKVLNNRFTAAAIGEVDFNRCEPWDLPQKAKMGGKECYFFCQRDKKYPTGMRTNRATEAGYWKATGKDKEIYKKGKSSQLVGMKKTLVFYKGRAPKGEKTNWVMHEYRLEGKFSCYNFPRDAKDEWVVCRVFEKNSTGIKIISSHVTAMNSMDEINDDDLFLDCPSLPPLMDTAFCNNEMNNSSFSHGGSTEIKETAASSASYYLSYASNLNYHGLLKQEECHPSKLPAPENSICYSQSQLPNPAFPFLFRPSFEASERQQCRVEEFSCNQSGVSAEMMTPEISSTGIPKSAAIAGSCSKTFEEGPEDSSMDFIRDFF</sequence>
<keyword evidence="3" id="KW-0804">Transcription</keyword>
<dbReference type="EMBL" id="MK838489">
    <property type="protein sequence ID" value="QGH83505.1"/>
    <property type="molecule type" value="mRNA"/>
</dbReference>
<keyword evidence="2" id="KW-0238">DNA-binding</keyword>
<dbReference type="SUPFAM" id="SSF101941">
    <property type="entry name" value="NAC domain"/>
    <property type="match status" value="1"/>
</dbReference>
<accession>A0A5Q2WY08</accession>
<dbReference type="Pfam" id="PF02365">
    <property type="entry name" value="NAM"/>
    <property type="match status" value="1"/>
</dbReference>
<dbReference type="AlphaFoldDB" id="A0A5Q2WY08"/>
<name>A0A5Q2WY08_DIOKA</name>
<dbReference type="InterPro" id="IPR036093">
    <property type="entry name" value="NAC_dom_sf"/>
</dbReference>
<reference evidence="6" key="1">
    <citation type="submission" date="2019-04" db="EMBL/GenBank/DDBJ databases">
        <title>Transcription factors involved in persimmon fruit softening.</title>
        <authorList>
            <person name="Wu W."/>
            <person name="Zhu Q."/>
            <person name="Yin X."/>
        </authorList>
    </citation>
    <scope>NUCLEOTIDE SEQUENCE</scope>
</reference>
<feature type="domain" description="NAC" evidence="5">
    <location>
        <begin position="21"/>
        <end position="174"/>
    </location>
</feature>
<dbReference type="PROSITE" id="PS51005">
    <property type="entry name" value="NAC"/>
    <property type="match status" value="1"/>
</dbReference>
<organism evidence="6">
    <name type="scientific">Diospyros kaki</name>
    <name type="common">Kaki persimmon</name>
    <name type="synonym">Diospyros chinensis</name>
    <dbReference type="NCBI Taxonomy" id="35925"/>
    <lineage>
        <taxon>Eukaryota</taxon>
        <taxon>Viridiplantae</taxon>
        <taxon>Streptophyta</taxon>
        <taxon>Embryophyta</taxon>
        <taxon>Tracheophyta</taxon>
        <taxon>Spermatophyta</taxon>
        <taxon>Magnoliopsida</taxon>
        <taxon>eudicotyledons</taxon>
        <taxon>Gunneridae</taxon>
        <taxon>Pentapetalae</taxon>
        <taxon>asterids</taxon>
        <taxon>Ericales</taxon>
        <taxon>Ebenaceae</taxon>
        <taxon>Diospyros</taxon>
    </lineage>
</organism>
<dbReference type="PANTHER" id="PTHR31744:SF92">
    <property type="entry name" value="NAC DOMAIN-CONTAINING PROTEIN 87"/>
    <property type="match status" value="1"/>
</dbReference>
<protein>
    <submittedName>
        <fullName evidence="6">Transcription factor NAC21</fullName>
    </submittedName>
</protein>
<evidence type="ECO:0000313" key="6">
    <source>
        <dbReference type="EMBL" id="QGH83505.1"/>
    </source>
</evidence>
<proteinExistence type="evidence at transcript level"/>
<dbReference type="InterPro" id="IPR003441">
    <property type="entry name" value="NAC-dom"/>
</dbReference>
<dbReference type="FunFam" id="2.170.150.80:FF:000006">
    <property type="entry name" value="NAC domain-containing protein 100-like"/>
    <property type="match status" value="1"/>
</dbReference>
<evidence type="ECO:0000256" key="4">
    <source>
        <dbReference type="ARBA" id="ARBA00023242"/>
    </source>
</evidence>
<evidence type="ECO:0000256" key="1">
    <source>
        <dbReference type="ARBA" id="ARBA00023015"/>
    </source>
</evidence>
<keyword evidence="1" id="KW-0805">Transcription regulation</keyword>
<keyword evidence="4" id="KW-0539">Nucleus</keyword>
<dbReference type="GO" id="GO:0000976">
    <property type="term" value="F:transcription cis-regulatory region binding"/>
    <property type="evidence" value="ECO:0007669"/>
    <property type="project" value="UniProtKB-ARBA"/>
</dbReference>
<evidence type="ECO:0000256" key="3">
    <source>
        <dbReference type="ARBA" id="ARBA00023163"/>
    </source>
</evidence>
<dbReference type="GO" id="GO:0005634">
    <property type="term" value="C:nucleus"/>
    <property type="evidence" value="ECO:0007669"/>
    <property type="project" value="UniProtKB-ARBA"/>
</dbReference>
<dbReference type="PANTHER" id="PTHR31744">
    <property type="entry name" value="PROTEIN CUP-SHAPED COTYLEDON 2-RELATED"/>
    <property type="match status" value="1"/>
</dbReference>
<evidence type="ECO:0000256" key="2">
    <source>
        <dbReference type="ARBA" id="ARBA00023125"/>
    </source>
</evidence>
<evidence type="ECO:0000259" key="5">
    <source>
        <dbReference type="PROSITE" id="PS51005"/>
    </source>
</evidence>
<dbReference type="GO" id="GO:0006355">
    <property type="term" value="P:regulation of DNA-templated transcription"/>
    <property type="evidence" value="ECO:0007669"/>
    <property type="project" value="InterPro"/>
</dbReference>
<dbReference type="Gene3D" id="2.170.150.80">
    <property type="entry name" value="NAC domain"/>
    <property type="match status" value="1"/>
</dbReference>